<dbReference type="InterPro" id="IPR027417">
    <property type="entry name" value="P-loop_NTPase"/>
</dbReference>
<feature type="domain" description="ATPase AAA-type core" evidence="1">
    <location>
        <begin position="4"/>
        <end position="38"/>
    </location>
</feature>
<dbReference type="Pfam" id="PF00004">
    <property type="entry name" value="AAA"/>
    <property type="match status" value="1"/>
</dbReference>
<evidence type="ECO:0000313" key="3">
    <source>
        <dbReference type="Proteomes" id="UP001429984"/>
    </source>
</evidence>
<proteinExistence type="predicted"/>
<sequence>MRRVLLIGPGGAGKSTLAATIASRLGLPLIHLDAMYWKPGWQETPKDEWRDKVAALVAQEAWVMDGNFGGTLDLRLAACDTVLFLDMPPLLCMWRVLRRRWRFHREVRPDMAAGCIERLDADFLLWILAYRWRSAPRVRAKLDAEARAGKQVFVLDSQAAVDRFLDALPEPGGSVKQSLDLRLRTGRG</sequence>
<dbReference type="Gene3D" id="3.40.50.300">
    <property type="entry name" value="P-loop containing nucleotide triphosphate hydrolases"/>
    <property type="match status" value="1"/>
</dbReference>
<evidence type="ECO:0000259" key="1">
    <source>
        <dbReference type="Pfam" id="PF00004"/>
    </source>
</evidence>
<evidence type="ECO:0000313" key="2">
    <source>
        <dbReference type="EMBL" id="MBF6022895.1"/>
    </source>
</evidence>
<comment type="caution">
    <text evidence="2">The sequence shown here is derived from an EMBL/GenBank/DDBJ whole genome shotgun (WGS) entry which is preliminary data.</text>
</comment>
<name>A0ABS0B343_9GAMM</name>
<dbReference type="EMBL" id="JADLZT010000001">
    <property type="protein sequence ID" value="MBF6022895.1"/>
    <property type="molecule type" value="Genomic_DNA"/>
</dbReference>
<organism evidence="2 3">
    <name type="scientific">Lysobacter niastensis</name>
    <dbReference type="NCBI Taxonomy" id="380629"/>
    <lineage>
        <taxon>Bacteria</taxon>
        <taxon>Pseudomonadati</taxon>
        <taxon>Pseudomonadota</taxon>
        <taxon>Gammaproteobacteria</taxon>
        <taxon>Lysobacterales</taxon>
        <taxon>Lysobacteraceae</taxon>
        <taxon>Lysobacter</taxon>
    </lineage>
</organism>
<reference evidence="2 3" key="1">
    <citation type="submission" date="2020-11" db="EMBL/GenBank/DDBJ databases">
        <title>Draft Genome Sequence and Secondary Metabolite Biosynthetic Potential of the Lysobacter niastensis Type strain DSM 18481.</title>
        <authorList>
            <person name="Turrini P."/>
            <person name="Artuso I."/>
            <person name="Tescari M."/>
            <person name="Lugli G.A."/>
            <person name="Frangipani E."/>
            <person name="Ventura M."/>
            <person name="Visca P."/>
        </authorList>
    </citation>
    <scope>NUCLEOTIDE SEQUENCE [LARGE SCALE GENOMIC DNA]</scope>
    <source>
        <strain evidence="2 3">DSM 18481</strain>
    </source>
</reference>
<dbReference type="PANTHER" id="PTHR37816:SF3">
    <property type="entry name" value="MODULATES DNA TOPOLOGY"/>
    <property type="match status" value="1"/>
</dbReference>
<accession>A0ABS0B343</accession>
<keyword evidence="3" id="KW-1185">Reference proteome</keyword>
<dbReference type="Proteomes" id="UP001429984">
    <property type="component" value="Unassembled WGS sequence"/>
</dbReference>
<dbReference type="SUPFAM" id="SSF52540">
    <property type="entry name" value="P-loop containing nucleoside triphosphate hydrolases"/>
    <property type="match status" value="1"/>
</dbReference>
<dbReference type="RefSeq" id="WP_194929469.1">
    <property type="nucleotide sequence ID" value="NZ_JADLZT010000001.1"/>
</dbReference>
<dbReference type="InterPro" id="IPR052922">
    <property type="entry name" value="Cytidylate_Kinase-2"/>
</dbReference>
<protein>
    <recommendedName>
        <fullName evidence="1">ATPase AAA-type core domain-containing protein</fullName>
    </recommendedName>
</protein>
<dbReference type="InterPro" id="IPR003959">
    <property type="entry name" value="ATPase_AAA_core"/>
</dbReference>
<dbReference type="PANTHER" id="PTHR37816">
    <property type="entry name" value="YALI0E33011P"/>
    <property type="match status" value="1"/>
</dbReference>
<gene>
    <name evidence="2" type="ORF">IU514_02520</name>
</gene>